<accession>A0A4Q2R4V7</accession>
<dbReference type="PANTHER" id="PTHR13844">
    <property type="entry name" value="SWI/SNF-RELATED MATRIX-ASSOCIATED ACTIN-DEPENDENT REGULATOR OF CHROMATIN SUBFAMILY D"/>
    <property type="match status" value="1"/>
</dbReference>
<dbReference type="RefSeq" id="WP_129222270.1">
    <property type="nucleotide sequence ID" value="NZ_QYBC01000046.1"/>
</dbReference>
<evidence type="ECO:0000313" key="2">
    <source>
        <dbReference type="EMBL" id="RYB01352.1"/>
    </source>
</evidence>
<proteinExistence type="predicted"/>
<dbReference type="Gene3D" id="1.10.245.10">
    <property type="entry name" value="SWIB/MDM2 domain"/>
    <property type="match status" value="1"/>
</dbReference>
<dbReference type="InterPro" id="IPR036885">
    <property type="entry name" value="SWIB_MDM2_dom_sf"/>
</dbReference>
<dbReference type="EMBL" id="QYBC01000046">
    <property type="protein sequence ID" value="RYB01352.1"/>
    <property type="molecule type" value="Genomic_DNA"/>
</dbReference>
<dbReference type="GO" id="GO:0016853">
    <property type="term" value="F:isomerase activity"/>
    <property type="evidence" value="ECO:0007669"/>
    <property type="project" value="UniProtKB-KW"/>
</dbReference>
<reference evidence="2 3" key="1">
    <citation type="submission" date="2018-09" db="EMBL/GenBank/DDBJ databases">
        <authorList>
            <person name="Grouzdev D.S."/>
            <person name="Krutkina M.S."/>
        </authorList>
    </citation>
    <scope>NUCLEOTIDE SEQUENCE [LARGE SCALE GENOMIC DNA]</scope>
    <source>
        <strain evidence="2 3">RmlP001</strain>
    </source>
</reference>
<feature type="domain" description="DM2" evidence="1">
    <location>
        <begin position="15"/>
        <end position="92"/>
    </location>
</feature>
<dbReference type="SMART" id="SM00151">
    <property type="entry name" value="SWIB"/>
    <property type="match status" value="1"/>
</dbReference>
<name>A0A4Q2R4V7_9HYPH</name>
<organism evidence="2 3">
    <name type="scientific">Lichenibacterium ramalinae</name>
    <dbReference type="NCBI Taxonomy" id="2316527"/>
    <lineage>
        <taxon>Bacteria</taxon>
        <taxon>Pseudomonadati</taxon>
        <taxon>Pseudomonadota</taxon>
        <taxon>Alphaproteobacteria</taxon>
        <taxon>Hyphomicrobiales</taxon>
        <taxon>Lichenihabitantaceae</taxon>
        <taxon>Lichenibacterium</taxon>
    </lineage>
</organism>
<keyword evidence="3" id="KW-1185">Reference proteome</keyword>
<keyword evidence="2" id="KW-0413">Isomerase</keyword>
<sequence length="93" mass="9931">MSRTVAPTKPRTAGALGRPLTPSPALAAVVGSEPLARTAVVSKLWDHIRTHGLQDPADKRTIIADAKLRPIFGKDRLTMFELSKVIGPHLTAA</sequence>
<protein>
    <submittedName>
        <fullName evidence="2">DNA topoisomerase III</fullName>
    </submittedName>
</protein>
<reference evidence="2 3" key="2">
    <citation type="submission" date="2019-02" db="EMBL/GenBank/DDBJ databases">
        <title>'Lichenibacterium ramalinii' gen. nov. sp. nov., 'Lichenibacterium minor' gen. nov. sp. nov.</title>
        <authorList>
            <person name="Pankratov T."/>
        </authorList>
    </citation>
    <scope>NUCLEOTIDE SEQUENCE [LARGE SCALE GENOMIC DNA]</scope>
    <source>
        <strain evidence="2 3">RmlP001</strain>
    </source>
</reference>
<dbReference type="SUPFAM" id="SSF47592">
    <property type="entry name" value="SWIB/MDM2 domain"/>
    <property type="match status" value="1"/>
</dbReference>
<dbReference type="InterPro" id="IPR003121">
    <property type="entry name" value="SWIB_MDM2_domain"/>
</dbReference>
<dbReference type="Proteomes" id="UP000289411">
    <property type="component" value="Unassembled WGS sequence"/>
</dbReference>
<evidence type="ECO:0000313" key="3">
    <source>
        <dbReference type="Proteomes" id="UP000289411"/>
    </source>
</evidence>
<dbReference type="PROSITE" id="PS51925">
    <property type="entry name" value="SWIB_MDM2"/>
    <property type="match status" value="1"/>
</dbReference>
<gene>
    <name evidence="2" type="ORF">D3272_26605</name>
</gene>
<dbReference type="Pfam" id="PF02201">
    <property type="entry name" value="SWIB"/>
    <property type="match status" value="1"/>
</dbReference>
<dbReference type="CDD" id="cd10567">
    <property type="entry name" value="SWIB-MDM2_like"/>
    <property type="match status" value="1"/>
</dbReference>
<dbReference type="InterPro" id="IPR019835">
    <property type="entry name" value="SWIB_domain"/>
</dbReference>
<dbReference type="OrthoDB" id="8019446at2"/>
<evidence type="ECO:0000259" key="1">
    <source>
        <dbReference type="PROSITE" id="PS51925"/>
    </source>
</evidence>
<comment type="caution">
    <text evidence="2">The sequence shown here is derived from an EMBL/GenBank/DDBJ whole genome shotgun (WGS) entry which is preliminary data.</text>
</comment>
<dbReference type="AlphaFoldDB" id="A0A4Q2R4V7"/>